<reference evidence="2 3" key="1">
    <citation type="submission" date="2018-06" db="EMBL/GenBank/DDBJ databases">
        <title>Genomic Encyclopedia of Archaeal and Bacterial Type Strains, Phase II (KMG-II): from individual species to whole genera.</title>
        <authorList>
            <person name="Goeker M."/>
        </authorList>
    </citation>
    <scope>NUCLEOTIDE SEQUENCE [LARGE SCALE GENOMIC DNA]</scope>
    <source>
        <strain evidence="2 3">DSM 6779</strain>
    </source>
</reference>
<dbReference type="Proteomes" id="UP000249239">
    <property type="component" value="Unassembled WGS sequence"/>
</dbReference>
<evidence type="ECO:0000256" key="1">
    <source>
        <dbReference type="SAM" id="Coils"/>
    </source>
</evidence>
<comment type="caution">
    <text evidence="2">The sequence shown here is derived from an EMBL/GenBank/DDBJ whole genome shotgun (WGS) entry which is preliminary data.</text>
</comment>
<evidence type="ECO:0008006" key="4">
    <source>
        <dbReference type="Google" id="ProtNLM"/>
    </source>
</evidence>
<protein>
    <recommendedName>
        <fullName evidence="4">Lipoprotein</fullName>
    </recommendedName>
</protein>
<keyword evidence="3" id="KW-1185">Reference proteome</keyword>
<dbReference type="RefSeq" id="WP_111443928.1">
    <property type="nucleotide sequence ID" value="NZ_QKZK01000001.1"/>
</dbReference>
<dbReference type="AlphaFoldDB" id="A0A2W7NK08"/>
<dbReference type="EMBL" id="QKZK01000001">
    <property type="protein sequence ID" value="PZX20781.1"/>
    <property type="molecule type" value="Genomic_DNA"/>
</dbReference>
<evidence type="ECO:0000313" key="3">
    <source>
        <dbReference type="Proteomes" id="UP000249239"/>
    </source>
</evidence>
<accession>A0A2W7NK08</accession>
<gene>
    <name evidence="2" type="ORF">LX69_00206</name>
</gene>
<name>A0A2W7NK08_9BACT</name>
<dbReference type="PROSITE" id="PS51257">
    <property type="entry name" value="PROKAR_LIPOPROTEIN"/>
    <property type="match status" value="1"/>
</dbReference>
<proteinExistence type="predicted"/>
<feature type="coiled-coil region" evidence="1">
    <location>
        <begin position="96"/>
        <end position="158"/>
    </location>
</feature>
<keyword evidence="1" id="KW-0175">Coiled coil</keyword>
<organism evidence="2 3">
    <name type="scientific">Breznakibacter xylanolyticus</name>
    <dbReference type="NCBI Taxonomy" id="990"/>
    <lineage>
        <taxon>Bacteria</taxon>
        <taxon>Pseudomonadati</taxon>
        <taxon>Bacteroidota</taxon>
        <taxon>Bacteroidia</taxon>
        <taxon>Marinilabiliales</taxon>
        <taxon>Marinilabiliaceae</taxon>
        <taxon>Breznakibacter</taxon>
    </lineage>
</organism>
<dbReference type="OrthoDB" id="597123at2"/>
<sequence>MKNLFLLATVLLGVLASCSGPSSSELKQKNDSLILVMAAKDRAQNDLVNSLVEIDENLSQIKEKENIITLNAAEAGTNPDIKERINKDIKLIYDLMVQNQEKIAKLEKQLKSTNVDNANMKKLIASLNEQIREKTEEIMRLNDQLKEKNIEIESLNLTLGNIRTSLDSVSTVSRETADKLTQTTDELYTAYYVIGTSKELASRNIINKEGFLNTKTAVLKKDFDAQYFTEVDIRQTDEVVLYKKKVKVLTNHPQSSYELKVGDDENLTLVILNKNEFWSVSKYLVIQVN</sequence>
<evidence type="ECO:0000313" key="2">
    <source>
        <dbReference type="EMBL" id="PZX20781.1"/>
    </source>
</evidence>